<evidence type="ECO:0000313" key="2">
    <source>
        <dbReference type="EMBL" id="CAJ1941136.1"/>
    </source>
</evidence>
<keyword evidence="3" id="KW-1185">Reference proteome</keyword>
<dbReference type="InterPro" id="IPR001810">
    <property type="entry name" value="F-box_dom"/>
</dbReference>
<dbReference type="InterPro" id="IPR050796">
    <property type="entry name" value="SCF_F-box_component"/>
</dbReference>
<feature type="domain" description="F-box" evidence="1">
    <location>
        <begin position="15"/>
        <end position="65"/>
    </location>
</feature>
<accession>A0AA86SVH5</accession>
<dbReference type="InterPro" id="IPR036047">
    <property type="entry name" value="F-box-like_dom_sf"/>
</dbReference>
<dbReference type="Gramene" id="rna-AYBTSS11_LOCUS10105">
    <property type="protein sequence ID" value="CAJ1941136.1"/>
    <property type="gene ID" value="gene-AYBTSS11_LOCUS10105"/>
</dbReference>
<dbReference type="SMART" id="SM00256">
    <property type="entry name" value="FBOX"/>
    <property type="match status" value="1"/>
</dbReference>
<gene>
    <name evidence="2" type="ORF">AYBTSS11_LOCUS10105</name>
</gene>
<dbReference type="PROSITE" id="PS50181">
    <property type="entry name" value="FBOX"/>
    <property type="match status" value="1"/>
</dbReference>
<dbReference type="PANTHER" id="PTHR31672">
    <property type="entry name" value="BNACNNG10540D PROTEIN"/>
    <property type="match status" value="1"/>
</dbReference>
<dbReference type="Pfam" id="PF00646">
    <property type="entry name" value="F-box"/>
    <property type="match status" value="1"/>
</dbReference>
<evidence type="ECO:0000259" key="1">
    <source>
        <dbReference type="PROSITE" id="PS50181"/>
    </source>
</evidence>
<dbReference type="EMBL" id="OY731400">
    <property type="protein sequence ID" value="CAJ1941136.1"/>
    <property type="molecule type" value="Genomic_DNA"/>
</dbReference>
<protein>
    <recommendedName>
        <fullName evidence="1">F-box domain-containing protein</fullName>
    </recommendedName>
</protein>
<dbReference type="SUPFAM" id="SSF81383">
    <property type="entry name" value="F-box domain"/>
    <property type="match status" value="1"/>
</dbReference>
<dbReference type="AlphaFoldDB" id="A0AA86SVH5"/>
<name>A0AA86SVH5_9FABA</name>
<dbReference type="CDD" id="cd22157">
    <property type="entry name" value="F-box_AtFBW1-like"/>
    <property type="match status" value="1"/>
</dbReference>
<evidence type="ECO:0000313" key="3">
    <source>
        <dbReference type="Proteomes" id="UP001189624"/>
    </source>
</evidence>
<organism evidence="2 3">
    <name type="scientific">Sphenostylis stenocarpa</name>
    <dbReference type="NCBI Taxonomy" id="92480"/>
    <lineage>
        <taxon>Eukaryota</taxon>
        <taxon>Viridiplantae</taxon>
        <taxon>Streptophyta</taxon>
        <taxon>Embryophyta</taxon>
        <taxon>Tracheophyta</taxon>
        <taxon>Spermatophyta</taxon>
        <taxon>Magnoliopsida</taxon>
        <taxon>eudicotyledons</taxon>
        <taxon>Gunneridae</taxon>
        <taxon>Pentapetalae</taxon>
        <taxon>rosids</taxon>
        <taxon>fabids</taxon>
        <taxon>Fabales</taxon>
        <taxon>Fabaceae</taxon>
        <taxon>Papilionoideae</taxon>
        <taxon>50 kb inversion clade</taxon>
        <taxon>NPAAA clade</taxon>
        <taxon>indigoferoid/millettioid clade</taxon>
        <taxon>Phaseoleae</taxon>
        <taxon>Sphenostylis</taxon>
    </lineage>
</organism>
<dbReference type="Proteomes" id="UP001189624">
    <property type="component" value="Chromosome 3"/>
</dbReference>
<dbReference type="PANTHER" id="PTHR31672:SF13">
    <property type="entry name" value="F-BOX PROTEIN CPR30-LIKE"/>
    <property type="match status" value="1"/>
</dbReference>
<reference evidence="2" key="1">
    <citation type="submission" date="2023-10" db="EMBL/GenBank/DDBJ databases">
        <authorList>
            <person name="Domelevo Entfellner J.-B."/>
        </authorList>
    </citation>
    <scope>NUCLEOTIDE SEQUENCE</scope>
</reference>
<sequence length="132" mass="15231">MQIKCLKMKTYSRRTKNTLHVPEDLIIQILLRLPVKSLVRFNCVCKSWLSLISDSHFSLSHFERAATCTERLVFFEPSAPEVRSIDFNAPLYDDSASAVLNLNFLPPKPNDVRIRGSSRGFVLLECCQRLWM</sequence>
<proteinExistence type="predicted"/>
<dbReference type="Gene3D" id="1.20.1280.50">
    <property type="match status" value="1"/>
</dbReference>